<dbReference type="Proteomes" id="UP000006362">
    <property type="component" value="Chromosome"/>
</dbReference>
<protein>
    <submittedName>
        <fullName evidence="1">Uncharacterized protein</fullName>
    </submittedName>
</protein>
<name>E8T3R4_THEA1</name>
<dbReference type="EMBL" id="CP002444">
    <property type="protein sequence ID" value="ADU97321.1"/>
    <property type="molecule type" value="Genomic_DNA"/>
</dbReference>
<dbReference type="STRING" id="648996.Theam_1358"/>
<dbReference type="eggNOG" id="ENOG502ZXC5">
    <property type="taxonomic scope" value="Bacteria"/>
</dbReference>
<gene>
    <name evidence="1" type="ordered locus">Theam_1358</name>
</gene>
<evidence type="ECO:0000313" key="2">
    <source>
        <dbReference type="Proteomes" id="UP000006362"/>
    </source>
</evidence>
<sequence length="104" mass="11974">MRVLRKFRNGRFLLVEAEWKGERFIYLKDKKQGSVSLGKAKSELNLEREWESYLKGENSCLPCTLLLNLTDKVVAAGELSYEDGLTLKELETFETLLSREVEDG</sequence>
<dbReference type="HOGENOM" id="CLU_2286972_0_0_0"/>
<keyword evidence="2" id="KW-1185">Reference proteome</keyword>
<dbReference type="RefSeq" id="WP_013538107.1">
    <property type="nucleotide sequence ID" value="NC_014926.1"/>
</dbReference>
<evidence type="ECO:0000313" key="1">
    <source>
        <dbReference type="EMBL" id="ADU97321.1"/>
    </source>
</evidence>
<dbReference type="KEGG" id="tam:Theam_1358"/>
<reference evidence="1" key="1">
    <citation type="submission" date="2011-01" db="EMBL/GenBank/DDBJ databases">
        <title>Complete sequence of chromosome of Thermovibrio ammonificans HB-1.</title>
        <authorList>
            <consortium name="US DOE Joint Genome Institute"/>
            <person name="Lucas S."/>
            <person name="Copeland A."/>
            <person name="Lapidus A."/>
            <person name="Cheng J.-F."/>
            <person name="Goodwin L."/>
            <person name="Pitluck S."/>
            <person name="Davenport K."/>
            <person name="Detter J.C."/>
            <person name="Han C."/>
            <person name="Tapia R."/>
            <person name="Land M."/>
            <person name="Hauser L."/>
            <person name="Kyrpides N."/>
            <person name="Ivanova N."/>
            <person name="Ovchinnikova G."/>
            <person name="Vetriani C."/>
            <person name="Woyke T."/>
        </authorList>
    </citation>
    <scope>NUCLEOTIDE SEQUENCE [LARGE SCALE GENOMIC DNA]</scope>
    <source>
        <strain evidence="1">HB-1</strain>
    </source>
</reference>
<dbReference type="AlphaFoldDB" id="E8T3R4"/>
<accession>E8T3R4</accession>
<organism evidence="1 2">
    <name type="scientific">Thermovibrio ammonificans (strain DSM 15698 / JCM 12110 / HB-1)</name>
    <dbReference type="NCBI Taxonomy" id="648996"/>
    <lineage>
        <taxon>Bacteria</taxon>
        <taxon>Pseudomonadati</taxon>
        <taxon>Aquificota</taxon>
        <taxon>Aquificia</taxon>
        <taxon>Desulfurobacteriales</taxon>
        <taxon>Desulfurobacteriaceae</taxon>
        <taxon>Thermovibrio</taxon>
    </lineage>
</organism>
<proteinExistence type="predicted"/>
<dbReference type="OrthoDB" id="15548at2"/>